<dbReference type="PANTHER" id="PTHR23200:SF48">
    <property type="entry name" value="METALLO-BETA-LACTAMASE DOMAIN-CONTAINING PROTEIN 1"/>
    <property type="match status" value="1"/>
</dbReference>
<proteinExistence type="predicted"/>
<comment type="function">
    <text evidence="6">Endoribonuclease that catalyzes the hydrolysis of histone-coding pre-mRNA 3'-end. Involved in histone pre-mRNA processing during the S-phase of the cell cycle, which is required for entering/progressing through S-phase. Cleaves histone pre-mRNA at a major and a minor cleavage site after the 5'-ACCCA-3' and the 5'-ACCCACA-3' sequence, respectively, and located downstream of the stem-loop. May require the presence of the HDE element located at the histone pre-RNA 3'-end to avoid non-specific cleavage.</text>
</comment>
<name>A0A6L2Q983_COPFO</name>
<keyword evidence="9" id="KW-1185">Reference proteome</keyword>
<dbReference type="GO" id="GO:0031123">
    <property type="term" value="P:RNA 3'-end processing"/>
    <property type="evidence" value="ECO:0007669"/>
    <property type="project" value="UniProtKB-ARBA"/>
</dbReference>
<dbReference type="InterPro" id="IPR001279">
    <property type="entry name" value="Metallo-B-lactamas"/>
</dbReference>
<comment type="caution">
    <text evidence="8">The sequence shown here is derived from an EMBL/GenBank/DDBJ whole genome shotgun (WGS) entry which is preliminary data.</text>
</comment>
<reference evidence="9" key="1">
    <citation type="submission" date="2020-01" db="EMBL/GenBank/DDBJ databases">
        <title>Draft genome sequence of the Termite Coptotermes fromosanus.</title>
        <authorList>
            <person name="Itakura S."/>
            <person name="Yosikawa Y."/>
            <person name="Umezawa K."/>
        </authorList>
    </citation>
    <scope>NUCLEOTIDE SEQUENCE [LARGE SCALE GENOMIC DNA]</scope>
</reference>
<dbReference type="SUPFAM" id="SSF56281">
    <property type="entry name" value="Metallo-hydrolase/oxidoreductase"/>
    <property type="match status" value="1"/>
</dbReference>
<dbReference type="Proteomes" id="UP000502823">
    <property type="component" value="Unassembled WGS sequence"/>
</dbReference>
<dbReference type="OrthoDB" id="10250730at2759"/>
<comment type="subunit">
    <text evidence="2">Homodimer.</text>
</comment>
<dbReference type="InParanoid" id="A0A6L2Q983"/>
<gene>
    <name evidence="8" type="ORF">Cfor_12196</name>
</gene>
<evidence type="ECO:0000256" key="1">
    <source>
        <dbReference type="ARBA" id="ARBA00004514"/>
    </source>
</evidence>
<evidence type="ECO:0000256" key="2">
    <source>
        <dbReference type="ARBA" id="ARBA00011738"/>
    </source>
</evidence>
<sequence>MTYKVHVLYDGYSKMADEGMVANCTCTLIKGPKHIVVDTMTPWDKEKIITGLGHHGVECSDVHYVVCTHGHSDHTGNNNLFLNAKHIVGFSISCKDLYFIHPFETGEPFIIDEDVKVVPTPGHTLTDVSVLVNTKDKGLVAVTGDLFEREEDITNPSLWQLVAGSDDPEKQQQNRNKIMQIADWIVPGHGPIFRVTEEMKNGAK</sequence>
<accession>A0A6L2Q983</accession>
<organism evidence="8 9">
    <name type="scientific">Coptotermes formosanus</name>
    <name type="common">Formosan subterranean termite</name>
    <dbReference type="NCBI Taxonomy" id="36987"/>
    <lineage>
        <taxon>Eukaryota</taxon>
        <taxon>Metazoa</taxon>
        <taxon>Ecdysozoa</taxon>
        <taxon>Arthropoda</taxon>
        <taxon>Hexapoda</taxon>
        <taxon>Insecta</taxon>
        <taxon>Pterygota</taxon>
        <taxon>Neoptera</taxon>
        <taxon>Polyneoptera</taxon>
        <taxon>Dictyoptera</taxon>
        <taxon>Blattodea</taxon>
        <taxon>Blattoidea</taxon>
        <taxon>Termitoidae</taxon>
        <taxon>Rhinotermitidae</taxon>
        <taxon>Coptotermes</taxon>
    </lineage>
</organism>
<dbReference type="Pfam" id="PF00753">
    <property type="entry name" value="Lactamase_B"/>
    <property type="match status" value="1"/>
</dbReference>
<dbReference type="SMART" id="SM00849">
    <property type="entry name" value="Lactamase_B"/>
    <property type="match status" value="1"/>
</dbReference>
<dbReference type="PANTHER" id="PTHR23200">
    <property type="entry name" value="METALLO-BETA-LACTAMASE DOMAIN-CONTAINING PROTEIN 1"/>
    <property type="match status" value="1"/>
</dbReference>
<dbReference type="CDD" id="cd07711">
    <property type="entry name" value="MBLAC1-like_MBL-fold"/>
    <property type="match status" value="1"/>
</dbReference>
<dbReference type="FunCoup" id="A0A6L2Q983">
    <property type="interactions" value="14"/>
</dbReference>
<dbReference type="GO" id="GO:0005829">
    <property type="term" value="C:cytosol"/>
    <property type="evidence" value="ECO:0007669"/>
    <property type="project" value="UniProtKB-SubCell"/>
</dbReference>
<evidence type="ECO:0000256" key="3">
    <source>
        <dbReference type="ARBA" id="ARBA00014856"/>
    </source>
</evidence>
<evidence type="ECO:0000256" key="6">
    <source>
        <dbReference type="ARBA" id="ARBA00045869"/>
    </source>
</evidence>
<comment type="catalytic activity">
    <reaction evidence="5">
        <text>a ribonucleotidyl-ribonucleotide-RNA + H2O = a 3'-end ribonucleotide-RNA + a 5'-end 5'-phospho-ribonucleoside-RNA + H(+)</text>
        <dbReference type="Rhea" id="RHEA:68096"/>
        <dbReference type="Rhea" id="RHEA-COMP:15179"/>
        <dbReference type="Rhea" id="RHEA-COMP:17355"/>
        <dbReference type="Rhea" id="RHEA-COMP:17428"/>
        <dbReference type="ChEBI" id="CHEBI:15377"/>
        <dbReference type="ChEBI" id="CHEBI:15378"/>
        <dbReference type="ChEBI" id="CHEBI:74896"/>
        <dbReference type="ChEBI" id="CHEBI:138282"/>
        <dbReference type="ChEBI" id="CHEBI:173118"/>
    </reaction>
    <physiologicalReaction direction="left-to-right" evidence="5">
        <dbReference type="Rhea" id="RHEA:68097"/>
    </physiologicalReaction>
</comment>
<evidence type="ECO:0000259" key="7">
    <source>
        <dbReference type="SMART" id="SM00849"/>
    </source>
</evidence>
<dbReference type="Gene3D" id="3.60.15.10">
    <property type="entry name" value="Ribonuclease Z/Hydroxyacylglutathione hydrolase-like"/>
    <property type="match status" value="1"/>
</dbReference>
<evidence type="ECO:0000256" key="5">
    <source>
        <dbReference type="ARBA" id="ARBA00044690"/>
    </source>
</evidence>
<evidence type="ECO:0000313" key="8">
    <source>
        <dbReference type="EMBL" id="GFG38317.1"/>
    </source>
</evidence>
<protein>
    <recommendedName>
        <fullName evidence="3">Metallo-beta-lactamase domain-containing protein 1</fullName>
    </recommendedName>
    <alternativeName>
        <fullName evidence="4">Endoribonuclease MBLAC1</fullName>
    </alternativeName>
</protein>
<comment type="subcellular location">
    <subcellularLocation>
        <location evidence="1">Cytoplasm</location>
        <location evidence="1">Cytosol</location>
    </subcellularLocation>
</comment>
<evidence type="ECO:0000313" key="9">
    <source>
        <dbReference type="Proteomes" id="UP000502823"/>
    </source>
</evidence>
<dbReference type="AlphaFoldDB" id="A0A6L2Q983"/>
<dbReference type="InterPro" id="IPR039344">
    <property type="entry name" value="MBLAC1"/>
</dbReference>
<dbReference type="InterPro" id="IPR036866">
    <property type="entry name" value="RibonucZ/Hydroxyglut_hydro"/>
</dbReference>
<feature type="domain" description="Metallo-beta-lactamase" evidence="7">
    <location>
        <begin position="23"/>
        <end position="189"/>
    </location>
</feature>
<evidence type="ECO:0000256" key="4">
    <source>
        <dbReference type="ARBA" id="ARBA00032988"/>
    </source>
</evidence>
<dbReference type="EMBL" id="BLKM01012985">
    <property type="protein sequence ID" value="GFG38317.1"/>
    <property type="molecule type" value="Genomic_DNA"/>
</dbReference>